<name>A0A1B0CEY3_LUTLO</name>
<dbReference type="EMBL" id="AJWK01009463">
    <property type="status" value="NOT_ANNOTATED_CDS"/>
    <property type="molecule type" value="Genomic_DNA"/>
</dbReference>
<evidence type="ECO:0000313" key="2">
    <source>
        <dbReference type="EnsemblMetazoa" id="LLOJ002903-PA"/>
    </source>
</evidence>
<dbReference type="AlphaFoldDB" id="A0A1B0CEY3"/>
<dbReference type="EnsemblMetazoa" id="LLOJ002903-RA">
    <property type="protein sequence ID" value="LLOJ002903-PA"/>
    <property type="gene ID" value="LLOJ002903"/>
</dbReference>
<protein>
    <recommendedName>
        <fullName evidence="4">Enoyl-coa hydratase</fullName>
    </recommendedName>
</protein>
<dbReference type="VEuPathDB" id="VectorBase:LLONM1_004227"/>
<evidence type="ECO:0008006" key="4">
    <source>
        <dbReference type="Google" id="ProtNLM"/>
    </source>
</evidence>
<dbReference type="PANTHER" id="PTHR43802">
    <property type="entry name" value="ENOYL-COA HYDRATASE"/>
    <property type="match status" value="1"/>
</dbReference>
<dbReference type="PANTHER" id="PTHR43802:SF1">
    <property type="entry name" value="IP11341P-RELATED"/>
    <property type="match status" value="1"/>
</dbReference>
<keyword evidence="3" id="KW-1185">Reference proteome</keyword>
<sequence>KDAEAGGIEVTRQGEIGLIGINRPSVQNSLNDDLTMRLFAEIERLEEDNSILVGVLHGVGGTFCAGYDLNSISRTTFSKASRPTRRILRKPFVCAMSGYCLGNGLELALMCDMRVIEESCVIGFLNRRFGVPLIDGGTARLPAMVGLSRALDLILTGRHVTAKEAFEMGLASRFVANGTGVGQAVNAAIAIAKFPQKSLMHDRASVYRATFDSPSLEDSMRYEIDSVSSEIIDEAVMCSRRFSDGLGKGGKFHDIKKKPIADWEADEIAREKTKRGVECE</sequence>
<dbReference type="CDD" id="cd06558">
    <property type="entry name" value="crotonase-like"/>
    <property type="match status" value="1"/>
</dbReference>
<dbReference type="SUPFAM" id="SSF52096">
    <property type="entry name" value="ClpP/crotonase"/>
    <property type="match status" value="1"/>
</dbReference>
<dbReference type="Gene3D" id="1.10.287.2460">
    <property type="match status" value="1"/>
</dbReference>
<dbReference type="Proteomes" id="UP000092461">
    <property type="component" value="Unassembled WGS sequence"/>
</dbReference>
<dbReference type="InterPro" id="IPR001753">
    <property type="entry name" value="Enoyl-CoA_hydra/iso"/>
</dbReference>
<dbReference type="Pfam" id="PF00378">
    <property type="entry name" value="ECH_1"/>
    <property type="match status" value="1"/>
</dbReference>
<dbReference type="VEuPathDB" id="VectorBase:LLOJ002903"/>
<accession>A0A1B0CEY3</accession>
<comment type="similarity">
    <text evidence="1">Belongs to the enoyl-CoA hydratase/isomerase family.</text>
</comment>
<dbReference type="InterPro" id="IPR029045">
    <property type="entry name" value="ClpP/crotonase-like_dom_sf"/>
</dbReference>
<organism evidence="2 3">
    <name type="scientific">Lutzomyia longipalpis</name>
    <name type="common">Sand fly</name>
    <dbReference type="NCBI Taxonomy" id="7200"/>
    <lineage>
        <taxon>Eukaryota</taxon>
        <taxon>Metazoa</taxon>
        <taxon>Ecdysozoa</taxon>
        <taxon>Arthropoda</taxon>
        <taxon>Hexapoda</taxon>
        <taxon>Insecta</taxon>
        <taxon>Pterygota</taxon>
        <taxon>Neoptera</taxon>
        <taxon>Endopterygota</taxon>
        <taxon>Diptera</taxon>
        <taxon>Nematocera</taxon>
        <taxon>Psychodoidea</taxon>
        <taxon>Psychodidae</taxon>
        <taxon>Lutzomyia</taxon>
        <taxon>Lutzomyia</taxon>
    </lineage>
</organism>
<reference evidence="2" key="1">
    <citation type="submission" date="2020-05" db="UniProtKB">
        <authorList>
            <consortium name="EnsemblMetazoa"/>
        </authorList>
    </citation>
    <scope>IDENTIFICATION</scope>
    <source>
        <strain evidence="2">Jacobina</strain>
    </source>
</reference>
<evidence type="ECO:0000313" key="3">
    <source>
        <dbReference type="Proteomes" id="UP000092461"/>
    </source>
</evidence>
<dbReference type="Gene3D" id="3.90.226.10">
    <property type="entry name" value="2-enoyl-CoA Hydratase, Chain A, domain 1"/>
    <property type="match status" value="1"/>
</dbReference>
<evidence type="ECO:0000256" key="1">
    <source>
        <dbReference type="ARBA" id="ARBA00005254"/>
    </source>
</evidence>
<proteinExistence type="inferred from homology"/>